<dbReference type="Proteomes" id="UP000799118">
    <property type="component" value="Unassembled WGS sequence"/>
</dbReference>
<accession>A0A6A4H369</accession>
<evidence type="ECO:0000313" key="1">
    <source>
        <dbReference type="EMBL" id="KAE9392173.1"/>
    </source>
</evidence>
<dbReference type="OrthoDB" id="10251508at2759"/>
<evidence type="ECO:0000313" key="2">
    <source>
        <dbReference type="Proteomes" id="UP000799118"/>
    </source>
</evidence>
<dbReference type="EMBL" id="ML769602">
    <property type="protein sequence ID" value="KAE9392173.1"/>
    <property type="molecule type" value="Genomic_DNA"/>
</dbReference>
<keyword evidence="2" id="KW-1185">Reference proteome</keyword>
<sequence length="193" mass="21406">MEPLGEPLDVTDNIVNTLNRSNPTRLLVSRILSADIDTNSSIAIPFIEDIEFSLMLDQSLCRISHTPSLLVIPLETLSLNTQSMAPPVGARVRFYHRRWRYAQTSLPTWSMTLTTLSPKLVADGQGSLVEGDIVEELKNRFYQGVSPNCEEFCANVASVCHLPIESVQSNWFCPLPFSTVMFADSGQPFLACA</sequence>
<protein>
    <submittedName>
        <fullName evidence="1">Uncharacterized protein</fullName>
    </submittedName>
</protein>
<proteinExistence type="predicted"/>
<name>A0A6A4H369_9AGAR</name>
<dbReference type="AlphaFoldDB" id="A0A6A4H369"/>
<organism evidence="1 2">
    <name type="scientific">Gymnopus androsaceus JB14</name>
    <dbReference type="NCBI Taxonomy" id="1447944"/>
    <lineage>
        <taxon>Eukaryota</taxon>
        <taxon>Fungi</taxon>
        <taxon>Dikarya</taxon>
        <taxon>Basidiomycota</taxon>
        <taxon>Agaricomycotina</taxon>
        <taxon>Agaricomycetes</taxon>
        <taxon>Agaricomycetidae</taxon>
        <taxon>Agaricales</taxon>
        <taxon>Marasmiineae</taxon>
        <taxon>Omphalotaceae</taxon>
        <taxon>Gymnopus</taxon>
    </lineage>
</organism>
<reference evidence="1" key="1">
    <citation type="journal article" date="2019" name="Environ. Microbiol.">
        <title>Fungal ecological strategies reflected in gene transcription - a case study of two litter decomposers.</title>
        <authorList>
            <person name="Barbi F."/>
            <person name="Kohler A."/>
            <person name="Barry K."/>
            <person name="Baskaran P."/>
            <person name="Daum C."/>
            <person name="Fauchery L."/>
            <person name="Ihrmark K."/>
            <person name="Kuo A."/>
            <person name="LaButti K."/>
            <person name="Lipzen A."/>
            <person name="Morin E."/>
            <person name="Grigoriev I.V."/>
            <person name="Henrissat B."/>
            <person name="Lindahl B."/>
            <person name="Martin F."/>
        </authorList>
    </citation>
    <scope>NUCLEOTIDE SEQUENCE</scope>
    <source>
        <strain evidence="1">JB14</strain>
    </source>
</reference>
<gene>
    <name evidence="1" type="ORF">BT96DRAFT_1000585</name>
</gene>